<organism evidence="11">
    <name type="scientific">Clostridium symbiosum</name>
    <name type="common">Bacteroides symbiosus</name>
    <dbReference type="NCBI Taxonomy" id="1512"/>
    <lineage>
        <taxon>Bacteria</taxon>
        <taxon>Bacillati</taxon>
        <taxon>Bacillota</taxon>
        <taxon>Clostridia</taxon>
        <taxon>Lachnospirales</taxon>
        <taxon>Lachnospiraceae</taxon>
        <taxon>Otoolea</taxon>
    </lineage>
</organism>
<dbReference type="GO" id="GO:0015297">
    <property type="term" value="F:antiporter activity"/>
    <property type="evidence" value="ECO:0007669"/>
    <property type="project" value="InterPro"/>
</dbReference>
<keyword evidence="7 10" id="KW-1133">Transmembrane helix</keyword>
<feature type="transmembrane region" description="Helical" evidence="10">
    <location>
        <begin position="198"/>
        <end position="221"/>
    </location>
</feature>
<feature type="transmembrane region" description="Helical" evidence="10">
    <location>
        <begin position="319"/>
        <end position="341"/>
    </location>
</feature>
<dbReference type="InterPro" id="IPR051327">
    <property type="entry name" value="MATE_MepA_subfamily"/>
</dbReference>
<evidence type="ECO:0000256" key="6">
    <source>
        <dbReference type="ARBA" id="ARBA00022692"/>
    </source>
</evidence>
<keyword evidence="9" id="KW-0046">Antibiotic resistance</keyword>
<evidence type="ECO:0000256" key="7">
    <source>
        <dbReference type="ARBA" id="ARBA00022989"/>
    </source>
</evidence>
<evidence type="ECO:0000256" key="4">
    <source>
        <dbReference type="ARBA" id="ARBA00022448"/>
    </source>
</evidence>
<dbReference type="Pfam" id="PF01554">
    <property type="entry name" value="MatE"/>
    <property type="match status" value="2"/>
</dbReference>
<dbReference type="CDD" id="cd13143">
    <property type="entry name" value="MATE_MepA_like"/>
    <property type="match status" value="1"/>
</dbReference>
<evidence type="ECO:0000256" key="8">
    <source>
        <dbReference type="ARBA" id="ARBA00023136"/>
    </source>
</evidence>
<feature type="transmembrane region" description="Helical" evidence="10">
    <location>
        <begin position="62"/>
        <end position="87"/>
    </location>
</feature>
<feature type="transmembrane region" description="Helical" evidence="10">
    <location>
        <begin position="141"/>
        <end position="163"/>
    </location>
</feature>
<protein>
    <recommendedName>
        <fullName evidence="3">Multidrug export protein MepA</fullName>
    </recommendedName>
</protein>
<dbReference type="PANTHER" id="PTHR43823:SF3">
    <property type="entry name" value="MULTIDRUG EXPORT PROTEIN MEPA"/>
    <property type="match status" value="1"/>
</dbReference>
<dbReference type="InterPro" id="IPR045070">
    <property type="entry name" value="MATE_MepA-like"/>
</dbReference>
<dbReference type="GO" id="GO:0046677">
    <property type="term" value="P:response to antibiotic"/>
    <property type="evidence" value="ECO:0007669"/>
    <property type="project" value="UniProtKB-KW"/>
</dbReference>
<dbReference type="AlphaFoldDB" id="A0A6N2Z5A7"/>
<dbReference type="EMBL" id="CACRUA010000006">
    <property type="protein sequence ID" value="VYT74745.1"/>
    <property type="molecule type" value="Genomic_DNA"/>
</dbReference>
<proteinExistence type="inferred from homology"/>
<keyword evidence="5" id="KW-1003">Cell membrane</keyword>
<keyword evidence="4" id="KW-0813">Transport</keyword>
<dbReference type="RefSeq" id="WP_021641585.1">
    <property type="nucleotide sequence ID" value="NZ_CACRUA010000006.1"/>
</dbReference>
<feature type="transmembrane region" description="Helical" evidence="10">
    <location>
        <begin position="395"/>
        <end position="417"/>
    </location>
</feature>
<dbReference type="PIRSF" id="PIRSF006603">
    <property type="entry name" value="DinF"/>
    <property type="match status" value="1"/>
</dbReference>
<evidence type="ECO:0000256" key="9">
    <source>
        <dbReference type="ARBA" id="ARBA00023251"/>
    </source>
</evidence>
<evidence type="ECO:0000256" key="10">
    <source>
        <dbReference type="SAM" id="Phobius"/>
    </source>
</evidence>
<evidence type="ECO:0000256" key="3">
    <source>
        <dbReference type="ARBA" id="ARBA00022106"/>
    </source>
</evidence>
<feature type="transmembrane region" description="Helical" evidence="10">
    <location>
        <begin position="276"/>
        <end position="298"/>
    </location>
</feature>
<reference evidence="11" key="1">
    <citation type="submission" date="2019-11" db="EMBL/GenBank/DDBJ databases">
        <authorList>
            <person name="Feng L."/>
        </authorList>
    </citation>
    <scope>NUCLEOTIDE SEQUENCE</scope>
    <source>
        <strain evidence="11">CsymbiosumLFYP84</strain>
    </source>
</reference>
<dbReference type="PANTHER" id="PTHR43823">
    <property type="entry name" value="SPORULATION PROTEIN YKVU"/>
    <property type="match status" value="1"/>
</dbReference>
<dbReference type="InterPro" id="IPR048279">
    <property type="entry name" value="MdtK-like"/>
</dbReference>
<keyword evidence="8 10" id="KW-0472">Membrane</keyword>
<sequence>MIRTRKKRKKEGGKNDSVPVLFARYVSLNVMGMIGLSCYILADTYFVSKALGASGLASLNLAISVYSIISATGLMFGIGGATRFAILKTQREDEEASRVFTWTAVMGLITGLIFAALGLFFSGAVAMRLGADKETFEMTDTYLKVILCFAPCFILNNVVLAFVRNDRNPALSMTAMLTGSIGNVILDYLFMFPLSMGIFGAAFATGLAPAMSLAVLSLHFIKKKNTFRIKNVRPALGRSKNILMPGLSSFITEVSSGIVLIVFNLVIIGLAGNTGVAAYGIVANLALVVIAVFTGIAQGIQPLASTGYGRDDKKMLGQVLGYAAGLAVILAVSVYIVVSLFSDPIIHIFNSEGNQALIPIARSGIRLYFTGFLFAGINILAAAFLSAVMQPKLAFIISVVRGGAAILPMVLVLSRIFGMNGVWLSFPLAEFITCIISVGGVWKSGMITRRQNSRDSAEIFYGKEKENAV</sequence>
<evidence type="ECO:0000256" key="5">
    <source>
        <dbReference type="ARBA" id="ARBA00022475"/>
    </source>
</evidence>
<evidence type="ECO:0000256" key="1">
    <source>
        <dbReference type="ARBA" id="ARBA00004651"/>
    </source>
</evidence>
<dbReference type="InterPro" id="IPR002528">
    <property type="entry name" value="MATE_fam"/>
</dbReference>
<feature type="transmembrane region" description="Helical" evidence="10">
    <location>
        <begin position="99"/>
        <end position="121"/>
    </location>
</feature>
<keyword evidence="6 10" id="KW-0812">Transmembrane</keyword>
<feature type="transmembrane region" description="Helical" evidence="10">
    <location>
        <begin position="170"/>
        <end position="192"/>
    </location>
</feature>
<evidence type="ECO:0000313" key="11">
    <source>
        <dbReference type="EMBL" id="VYT74745.1"/>
    </source>
</evidence>
<feature type="transmembrane region" description="Helical" evidence="10">
    <location>
        <begin position="242"/>
        <end position="270"/>
    </location>
</feature>
<accession>A0A6N2Z5A7</accession>
<evidence type="ECO:0000256" key="2">
    <source>
        <dbReference type="ARBA" id="ARBA00008417"/>
    </source>
</evidence>
<comment type="subcellular location">
    <subcellularLocation>
        <location evidence="1">Cell membrane</location>
        <topology evidence="1">Multi-pass membrane protein</topology>
    </subcellularLocation>
</comment>
<feature type="transmembrane region" description="Helical" evidence="10">
    <location>
        <begin position="21"/>
        <end position="42"/>
    </location>
</feature>
<dbReference type="GO" id="GO:0042910">
    <property type="term" value="F:xenobiotic transmembrane transporter activity"/>
    <property type="evidence" value="ECO:0007669"/>
    <property type="project" value="InterPro"/>
</dbReference>
<name>A0A6N2Z5A7_CLOSY</name>
<gene>
    <name evidence="11" type="primary">mepA_4</name>
    <name evidence="11" type="ORF">CSLFYP84_00477</name>
</gene>
<feature type="transmembrane region" description="Helical" evidence="10">
    <location>
        <begin position="423"/>
        <end position="442"/>
    </location>
</feature>
<dbReference type="GO" id="GO:0005886">
    <property type="term" value="C:plasma membrane"/>
    <property type="evidence" value="ECO:0007669"/>
    <property type="project" value="UniProtKB-SubCell"/>
</dbReference>
<comment type="similarity">
    <text evidence="2">Belongs to the multi antimicrobial extrusion (MATE) (TC 2.A.66.1) family. MepA subfamily.</text>
</comment>
<feature type="transmembrane region" description="Helical" evidence="10">
    <location>
        <begin position="367"/>
        <end position="388"/>
    </location>
</feature>